<feature type="region of interest" description="Disordered" evidence="1">
    <location>
        <begin position="24"/>
        <end position="57"/>
    </location>
</feature>
<sequence length="125" mass="13640">MKKRILSAVVLSQVLLLSTPAMAGWGDHDGGKCDKREKSGQNHAHSGGHHDRKGGKWDRDLELTSDEVKTLVTSRLIYRGNDRLQVGKVTSGEKNTYKVEIVTKDNSLVEVLTISGATGFPVAQN</sequence>
<accession>A0A839IPP9</accession>
<dbReference type="Proteomes" id="UP000565262">
    <property type="component" value="Unassembled WGS sequence"/>
</dbReference>
<keyword evidence="4" id="KW-1185">Reference proteome</keyword>
<dbReference type="RefSeq" id="WP_182808695.1">
    <property type="nucleotide sequence ID" value="NZ_JACJFM010000010.1"/>
</dbReference>
<dbReference type="EMBL" id="JACJFM010000010">
    <property type="protein sequence ID" value="MBB1486911.1"/>
    <property type="molecule type" value="Genomic_DNA"/>
</dbReference>
<comment type="caution">
    <text evidence="3">The sequence shown here is derived from an EMBL/GenBank/DDBJ whole genome shotgun (WGS) entry which is preliminary data.</text>
</comment>
<evidence type="ECO:0000256" key="1">
    <source>
        <dbReference type="SAM" id="MobiDB-lite"/>
    </source>
</evidence>
<keyword evidence="2" id="KW-0732">Signal</keyword>
<dbReference type="AlphaFoldDB" id="A0A839IPP9"/>
<feature type="signal peptide" evidence="2">
    <location>
        <begin position="1"/>
        <end position="23"/>
    </location>
</feature>
<proteinExistence type="predicted"/>
<organism evidence="3 4">
    <name type="scientific">Oceanospirillum sediminis</name>
    <dbReference type="NCBI Taxonomy" id="2760088"/>
    <lineage>
        <taxon>Bacteria</taxon>
        <taxon>Pseudomonadati</taxon>
        <taxon>Pseudomonadota</taxon>
        <taxon>Gammaproteobacteria</taxon>
        <taxon>Oceanospirillales</taxon>
        <taxon>Oceanospirillaceae</taxon>
        <taxon>Oceanospirillum</taxon>
    </lineage>
</organism>
<feature type="chain" id="PRO_5032740935" description="PepSY domain-containing protein" evidence="2">
    <location>
        <begin position="24"/>
        <end position="125"/>
    </location>
</feature>
<evidence type="ECO:0000256" key="2">
    <source>
        <dbReference type="SAM" id="SignalP"/>
    </source>
</evidence>
<name>A0A839IPP9_9GAMM</name>
<feature type="compositionally biased region" description="Basic and acidic residues" evidence="1">
    <location>
        <begin position="26"/>
        <end position="40"/>
    </location>
</feature>
<protein>
    <recommendedName>
        <fullName evidence="5">PepSY domain-containing protein</fullName>
    </recommendedName>
</protein>
<reference evidence="3 4" key="1">
    <citation type="submission" date="2020-08" db="EMBL/GenBank/DDBJ databases">
        <title>Oceanospirillum sp. nov. isolated from marine sediment.</title>
        <authorList>
            <person name="Ji X."/>
        </authorList>
    </citation>
    <scope>NUCLEOTIDE SEQUENCE [LARGE SCALE GENOMIC DNA]</scope>
    <source>
        <strain evidence="3 4">D5</strain>
    </source>
</reference>
<evidence type="ECO:0008006" key="5">
    <source>
        <dbReference type="Google" id="ProtNLM"/>
    </source>
</evidence>
<evidence type="ECO:0000313" key="4">
    <source>
        <dbReference type="Proteomes" id="UP000565262"/>
    </source>
</evidence>
<gene>
    <name evidence="3" type="ORF">H4O21_09840</name>
</gene>
<evidence type="ECO:0000313" key="3">
    <source>
        <dbReference type="EMBL" id="MBB1486911.1"/>
    </source>
</evidence>